<keyword evidence="4" id="KW-1185">Reference proteome</keyword>
<gene>
    <name evidence="3" type="ORF">COCMIDRAFT_37002</name>
</gene>
<dbReference type="Proteomes" id="UP000054032">
    <property type="component" value="Unassembled WGS sequence"/>
</dbReference>
<sequence>MSPAPLDACKHTPSLESSVYVTYIVLHIYPISHIPAKSLPLHTRRPALPYPDCANRFTPPTRKKTPPTQKRMPHLLPPQSYAFLPRFHHHHRRRRQPSTPTTSIPPPPQMSLITHTLTYALALITLSTLALTILSLSTFYTTLFTSTGGQQLHMLFHASVVGATVLMATLVADDVAAKVLGLHGIRYQSGTAADAMLMALFWVNVGVGGGVWAVLLVKEWVEKGFWCSVLGV</sequence>
<keyword evidence="2" id="KW-0472">Membrane</keyword>
<dbReference type="KEGG" id="bor:COCMIDRAFT_37002"/>
<protein>
    <submittedName>
        <fullName evidence="3">Uncharacterized protein</fullName>
    </submittedName>
</protein>
<evidence type="ECO:0000256" key="1">
    <source>
        <dbReference type="SAM" id="MobiDB-lite"/>
    </source>
</evidence>
<feature type="transmembrane region" description="Helical" evidence="2">
    <location>
        <begin position="152"/>
        <end position="172"/>
    </location>
</feature>
<proteinExistence type="predicted"/>
<keyword evidence="2" id="KW-1133">Transmembrane helix</keyword>
<dbReference type="AlphaFoldDB" id="W6Z0F3"/>
<evidence type="ECO:0000256" key="2">
    <source>
        <dbReference type="SAM" id="Phobius"/>
    </source>
</evidence>
<dbReference type="OrthoDB" id="3695606at2759"/>
<evidence type="ECO:0000313" key="3">
    <source>
        <dbReference type="EMBL" id="EUC45222.1"/>
    </source>
</evidence>
<feature type="compositionally biased region" description="Low complexity" evidence="1">
    <location>
        <begin position="56"/>
        <end position="70"/>
    </location>
</feature>
<keyword evidence="2" id="KW-0812">Transmembrane</keyword>
<organism evidence="3 4">
    <name type="scientific">Bipolaris oryzae ATCC 44560</name>
    <dbReference type="NCBI Taxonomy" id="930090"/>
    <lineage>
        <taxon>Eukaryota</taxon>
        <taxon>Fungi</taxon>
        <taxon>Dikarya</taxon>
        <taxon>Ascomycota</taxon>
        <taxon>Pezizomycotina</taxon>
        <taxon>Dothideomycetes</taxon>
        <taxon>Pleosporomycetidae</taxon>
        <taxon>Pleosporales</taxon>
        <taxon>Pleosporineae</taxon>
        <taxon>Pleosporaceae</taxon>
        <taxon>Bipolaris</taxon>
    </lineage>
</organism>
<dbReference type="RefSeq" id="XP_007688235.1">
    <property type="nucleotide sequence ID" value="XM_007690045.1"/>
</dbReference>
<dbReference type="HOGENOM" id="CLU_1019446_0_0_1"/>
<reference evidence="3 4" key="1">
    <citation type="journal article" date="2013" name="PLoS Genet.">
        <title>Comparative genome structure, secondary metabolite, and effector coding capacity across Cochliobolus pathogens.</title>
        <authorList>
            <person name="Condon B.J."/>
            <person name="Leng Y."/>
            <person name="Wu D."/>
            <person name="Bushley K.E."/>
            <person name="Ohm R.A."/>
            <person name="Otillar R."/>
            <person name="Martin J."/>
            <person name="Schackwitz W."/>
            <person name="Grimwood J."/>
            <person name="MohdZainudin N."/>
            <person name="Xue C."/>
            <person name="Wang R."/>
            <person name="Manning V.A."/>
            <person name="Dhillon B."/>
            <person name="Tu Z.J."/>
            <person name="Steffenson B.J."/>
            <person name="Salamov A."/>
            <person name="Sun H."/>
            <person name="Lowry S."/>
            <person name="LaButti K."/>
            <person name="Han J."/>
            <person name="Copeland A."/>
            <person name="Lindquist E."/>
            <person name="Barry K."/>
            <person name="Schmutz J."/>
            <person name="Baker S.E."/>
            <person name="Ciuffetti L.M."/>
            <person name="Grigoriev I.V."/>
            <person name="Zhong S."/>
            <person name="Turgeon B.G."/>
        </authorList>
    </citation>
    <scope>NUCLEOTIDE SEQUENCE [LARGE SCALE GENOMIC DNA]</scope>
    <source>
        <strain evidence="3 4">ATCC 44560</strain>
    </source>
</reference>
<dbReference type="GeneID" id="19123160"/>
<evidence type="ECO:0000313" key="4">
    <source>
        <dbReference type="Proteomes" id="UP000054032"/>
    </source>
</evidence>
<accession>W6Z0F3</accession>
<feature type="region of interest" description="Disordered" evidence="1">
    <location>
        <begin position="51"/>
        <end position="72"/>
    </location>
</feature>
<dbReference type="EMBL" id="KI963988">
    <property type="protein sequence ID" value="EUC45222.1"/>
    <property type="molecule type" value="Genomic_DNA"/>
</dbReference>
<name>W6Z0F3_COCMI</name>
<feature type="transmembrane region" description="Helical" evidence="2">
    <location>
        <begin position="117"/>
        <end position="140"/>
    </location>
</feature>
<feature type="transmembrane region" description="Helical" evidence="2">
    <location>
        <begin position="193"/>
        <end position="215"/>
    </location>
</feature>